<accession>A0A9X9MER1</accession>
<name>A0A9X9MER1_GULGU</name>
<feature type="non-terminal residue" evidence="2">
    <location>
        <position position="1"/>
    </location>
</feature>
<organism evidence="2 3">
    <name type="scientific">Gulo gulo</name>
    <name type="common">Wolverine</name>
    <name type="synonym">Gluton</name>
    <dbReference type="NCBI Taxonomy" id="48420"/>
    <lineage>
        <taxon>Eukaryota</taxon>
        <taxon>Metazoa</taxon>
        <taxon>Chordata</taxon>
        <taxon>Craniata</taxon>
        <taxon>Vertebrata</taxon>
        <taxon>Euteleostomi</taxon>
        <taxon>Mammalia</taxon>
        <taxon>Eutheria</taxon>
        <taxon>Laurasiatheria</taxon>
        <taxon>Carnivora</taxon>
        <taxon>Caniformia</taxon>
        <taxon>Musteloidea</taxon>
        <taxon>Mustelidae</taxon>
        <taxon>Guloninae</taxon>
        <taxon>Gulo</taxon>
    </lineage>
</organism>
<keyword evidence="3" id="KW-1185">Reference proteome</keyword>
<dbReference type="AlphaFoldDB" id="A0A9X9MER1"/>
<protein>
    <submittedName>
        <fullName evidence="2">Uncharacterized protein</fullName>
    </submittedName>
</protein>
<dbReference type="Proteomes" id="UP000269945">
    <property type="component" value="Unassembled WGS sequence"/>
</dbReference>
<proteinExistence type="predicted"/>
<gene>
    <name evidence="2" type="ORF">BN2614_LOCUS2</name>
</gene>
<comment type="caution">
    <text evidence="2">The sequence shown here is derived from an EMBL/GenBank/DDBJ whole genome shotgun (WGS) entry which is preliminary data.</text>
</comment>
<feature type="region of interest" description="Disordered" evidence="1">
    <location>
        <begin position="52"/>
        <end position="72"/>
    </location>
</feature>
<reference evidence="2 3" key="1">
    <citation type="submission" date="2018-10" db="EMBL/GenBank/DDBJ databases">
        <authorList>
            <person name="Ekblom R."/>
            <person name="Jareborg N."/>
        </authorList>
    </citation>
    <scope>NUCLEOTIDE SEQUENCE [LARGE SCALE GENOMIC DNA]</scope>
    <source>
        <tissue evidence="2">Muscle</tissue>
    </source>
</reference>
<sequence>CSRAPLAVPVPPRAASKPLLPLERRLQQAFLGLAGLGASVLRGAEATELHLGAGVSGGNTGAPRPGASSYSTRIGKEATGRTFSPISHLCPSSSFLP</sequence>
<dbReference type="EMBL" id="CYRY02047164">
    <property type="protein sequence ID" value="VCX43087.1"/>
    <property type="molecule type" value="Genomic_DNA"/>
</dbReference>
<evidence type="ECO:0000256" key="1">
    <source>
        <dbReference type="SAM" id="MobiDB-lite"/>
    </source>
</evidence>
<evidence type="ECO:0000313" key="2">
    <source>
        <dbReference type="EMBL" id="VCX43087.1"/>
    </source>
</evidence>
<evidence type="ECO:0000313" key="3">
    <source>
        <dbReference type="Proteomes" id="UP000269945"/>
    </source>
</evidence>